<organism evidence="2">
    <name type="scientific">Ixodes ricinus</name>
    <name type="common">Common tick</name>
    <name type="synonym">Acarus ricinus</name>
    <dbReference type="NCBI Taxonomy" id="34613"/>
    <lineage>
        <taxon>Eukaryota</taxon>
        <taxon>Metazoa</taxon>
        <taxon>Ecdysozoa</taxon>
        <taxon>Arthropoda</taxon>
        <taxon>Chelicerata</taxon>
        <taxon>Arachnida</taxon>
        <taxon>Acari</taxon>
        <taxon>Parasitiformes</taxon>
        <taxon>Ixodida</taxon>
        <taxon>Ixodoidea</taxon>
        <taxon>Ixodidae</taxon>
        <taxon>Ixodinae</taxon>
        <taxon>Ixodes</taxon>
    </lineage>
</organism>
<feature type="non-terminal residue" evidence="2">
    <location>
        <position position="1"/>
    </location>
</feature>
<accession>A0A147BAD3</accession>
<name>A0A147BAD3_IXORI</name>
<feature type="transmembrane region" description="Helical" evidence="1">
    <location>
        <begin position="41"/>
        <end position="58"/>
    </location>
</feature>
<keyword evidence="1" id="KW-0472">Membrane</keyword>
<protein>
    <submittedName>
        <fullName evidence="2">Uncharacterized protein</fullName>
    </submittedName>
</protein>
<feature type="transmembrane region" description="Helical" evidence="1">
    <location>
        <begin position="12"/>
        <end position="35"/>
    </location>
</feature>
<dbReference type="AlphaFoldDB" id="A0A147BAD3"/>
<evidence type="ECO:0000313" key="2">
    <source>
        <dbReference type="EMBL" id="JAR87740.1"/>
    </source>
</evidence>
<keyword evidence="1" id="KW-1133">Transmembrane helix</keyword>
<dbReference type="EMBL" id="GEGO01007664">
    <property type="protein sequence ID" value="JAR87740.1"/>
    <property type="molecule type" value="Transcribed_RNA"/>
</dbReference>
<evidence type="ECO:0000256" key="1">
    <source>
        <dbReference type="SAM" id="Phobius"/>
    </source>
</evidence>
<proteinExistence type="predicted"/>
<sequence length="72" mass="8475">VYHNLRLISLYFQCIFVLVSKPIYLILLLLSFVHLLSSKEGVLYLICLYYKCVVLSALRQYNSHQHGKIFLL</sequence>
<keyword evidence="1" id="KW-0812">Transmembrane</keyword>
<reference evidence="2" key="1">
    <citation type="journal article" date="2018" name="PLoS Negl. Trop. Dis.">
        <title>Sialome diversity of ticks revealed by RNAseq of single tick salivary glands.</title>
        <authorList>
            <person name="Perner J."/>
            <person name="Kropackova S."/>
            <person name="Kopacek P."/>
            <person name="Ribeiro J.M."/>
        </authorList>
    </citation>
    <scope>NUCLEOTIDE SEQUENCE</scope>
    <source>
        <strain evidence="2">Siblings of single egg batch collected in Ceske Budejovice</strain>
        <tissue evidence="2">Salivary glands</tissue>
    </source>
</reference>